<evidence type="ECO:0000256" key="1">
    <source>
        <dbReference type="ARBA" id="ARBA00022617"/>
    </source>
</evidence>
<dbReference type="GO" id="GO:0008757">
    <property type="term" value="F:S-adenosylmethionine-dependent methyltransferase activity"/>
    <property type="evidence" value="ECO:0007669"/>
    <property type="project" value="InterPro"/>
</dbReference>
<dbReference type="PANTHER" id="PTHR35008">
    <property type="entry name" value="BLL4482 PROTEIN-RELATED"/>
    <property type="match status" value="1"/>
</dbReference>
<dbReference type="GO" id="GO:0020037">
    <property type="term" value="F:heme binding"/>
    <property type="evidence" value="ECO:0007669"/>
    <property type="project" value="InterPro"/>
</dbReference>
<dbReference type="CDD" id="cd02440">
    <property type="entry name" value="AdoMet_MTases"/>
    <property type="match status" value="1"/>
</dbReference>
<dbReference type="EC" id="2.1.1.-" evidence="8"/>
<evidence type="ECO:0000313" key="8">
    <source>
        <dbReference type="EMBL" id="TWT49301.1"/>
    </source>
</evidence>
<dbReference type="GO" id="GO:0009055">
    <property type="term" value="F:electron transfer activity"/>
    <property type="evidence" value="ECO:0007669"/>
    <property type="project" value="InterPro"/>
</dbReference>
<accession>A0A5C5WGR4</accession>
<dbReference type="RefSeq" id="WP_315854247.1">
    <property type="nucleotide sequence ID" value="NZ_SJPI01000003.1"/>
</dbReference>
<keyword evidence="3 4" id="KW-0408">Iron</keyword>
<dbReference type="Pfam" id="PF13442">
    <property type="entry name" value="Cytochrome_CBB3"/>
    <property type="match status" value="1"/>
</dbReference>
<keyword evidence="8" id="KW-0808">Transferase</keyword>
<protein>
    <submittedName>
        <fullName evidence="8">Putative methyltransferase YcgJ</fullName>
        <ecNumber evidence="8">2.1.1.-</ecNumber>
    </submittedName>
</protein>
<evidence type="ECO:0000259" key="7">
    <source>
        <dbReference type="PROSITE" id="PS51007"/>
    </source>
</evidence>
<evidence type="ECO:0000256" key="3">
    <source>
        <dbReference type="ARBA" id="ARBA00023004"/>
    </source>
</evidence>
<sequence length="498" mass="54406" precursor="true">MKICVATKSITAIILVASIAISSIAWCQEVNPSATVVPEGINDKFKDENLKVDEWIDRFEVESREVYAAREEVLSACDIMPGDRIADVGAGTGFYSRSFAKRTGESGWVYSIDVSSKFLQHIATQSTADGIENLTTALGTDVSIRLPPESVDLVFICDTYHHFESPQQSLSSIYRALKPNGRLVLIDFNRIPGVSREFLIGHVRAGKEVFRNEIVSAGFQFTDEVTIHGFKENYLLRFRKPVASPSPPSTSIADPRSSEDVAAAYPSGPLGEMVRLGETLVNETSSHPLTRSFVGNQLNCTSCHLEAGRHREAASFRGVAAAYPAYSPRESSVITLEDRIGNCFLRSQNGSRPALGSQVSVAIAAYITWLSRQTPIDMNPDAPLGPNRLTMIDVDSIESDYSRGKSLYESRCADCHLEDGSGSDEGPPVWGEQSFNDGAGLSKVPKMASWLKVAMPPGDADLTDQEAVDIAAFINSNARPKFQPQRTGEWKQDKSNGR</sequence>
<evidence type="ECO:0000256" key="5">
    <source>
        <dbReference type="SAM" id="MobiDB-lite"/>
    </source>
</evidence>
<dbReference type="AlphaFoldDB" id="A0A5C5WGR4"/>
<keyword evidence="9" id="KW-1185">Reference proteome</keyword>
<dbReference type="Proteomes" id="UP000316598">
    <property type="component" value="Unassembled WGS sequence"/>
</dbReference>
<evidence type="ECO:0000256" key="2">
    <source>
        <dbReference type="ARBA" id="ARBA00022723"/>
    </source>
</evidence>
<feature type="chain" id="PRO_5022715328" evidence="6">
    <location>
        <begin position="28"/>
        <end position="498"/>
    </location>
</feature>
<dbReference type="Pfam" id="PF21342">
    <property type="entry name" value="SoxA-TsdA_cyt-c"/>
    <property type="match status" value="1"/>
</dbReference>
<dbReference type="InterPro" id="IPR051459">
    <property type="entry name" value="Cytochrome_c-type_DH"/>
</dbReference>
<feature type="region of interest" description="Disordered" evidence="5">
    <location>
        <begin position="476"/>
        <end position="498"/>
    </location>
</feature>
<dbReference type="InterPro" id="IPR009056">
    <property type="entry name" value="Cyt_c-like_dom"/>
</dbReference>
<reference evidence="8 9" key="1">
    <citation type="submission" date="2019-02" db="EMBL/GenBank/DDBJ databases">
        <title>Deep-cultivation of Planctomycetes and their phenomic and genomic characterization uncovers novel biology.</title>
        <authorList>
            <person name="Wiegand S."/>
            <person name="Jogler M."/>
            <person name="Boedeker C."/>
            <person name="Pinto D."/>
            <person name="Vollmers J."/>
            <person name="Rivas-Marin E."/>
            <person name="Kohn T."/>
            <person name="Peeters S.H."/>
            <person name="Heuer A."/>
            <person name="Rast P."/>
            <person name="Oberbeckmann S."/>
            <person name="Bunk B."/>
            <person name="Jeske O."/>
            <person name="Meyerdierks A."/>
            <person name="Storesund J.E."/>
            <person name="Kallscheuer N."/>
            <person name="Luecker S."/>
            <person name="Lage O.M."/>
            <person name="Pohl T."/>
            <person name="Merkel B.J."/>
            <person name="Hornburger P."/>
            <person name="Mueller R.-W."/>
            <person name="Bruemmer F."/>
            <person name="Labrenz M."/>
            <person name="Spormann A.M."/>
            <person name="Op Den Camp H."/>
            <person name="Overmann J."/>
            <person name="Amann R."/>
            <person name="Jetten M.S.M."/>
            <person name="Mascher T."/>
            <person name="Medema M.H."/>
            <person name="Devos D.P."/>
            <person name="Kaster A.-K."/>
            <person name="Ovreas L."/>
            <person name="Rohde M."/>
            <person name="Galperin M.Y."/>
            <person name="Jogler C."/>
        </authorList>
    </citation>
    <scope>NUCLEOTIDE SEQUENCE [LARGE SCALE GENOMIC DNA]</scope>
    <source>
        <strain evidence="8 9">Pla22</strain>
    </source>
</reference>
<name>A0A5C5WGR4_9BACT</name>
<feature type="compositionally biased region" description="Basic and acidic residues" evidence="5">
    <location>
        <begin position="488"/>
        <end position="498"/>
    </location>
</feature>
<dbReference type="Gene3D" id="3.40.50.150">
    <property type="entry name" value="Vaccinia Virus protein VP39"/>
    <property type="match status" value="1"/>
</dbReference>
<proteinExistence type="predicted"/>
<dbReference type="InterPro" id="IPR013216">
    <property type="entry name" value="Methyltransf_11"/>
</dbReference>
<organism evidence="8 9">
    <name type="scientific">Rubripirellula amarantea</name>
    <dbReference type="NCBI Taxonomy" id="2527999"/>
    <lineage>
        <taxon>Bacteria</taxon>
        <taxon>Pseudomonadati</taxon>
        <taxon>Planctomycetota</taxon>
        <taxon>Planctomycetia</taxon>
        <taxon>Pirellulales</taxon>
        <taxon>Pirellulaceae</taxon>
        <taxon>Rubripirellula</taxon>
    </lineage>
</organism>
<dbReference type="PROSITE" id="PS51007">
    <property type="entry name" value="CYTC"/>
    <property type="match status" value="1"/>
</dbReference>
<dbReference type="GO" id="GO:0046872">
    <property type="term" value="F:metal ion binding"/>
    <property type="evidence" value="ECO:0007669"/>
    <property type="project" value="UniProtKB-KW"/>
</dbReference>
<feature type="signal peptide" evidence="6">
    <location>
        <begin position="1"/>
        <end position="27"/>
    </location>
</feature>
<dbReference type="SUPFAM" id="SSF46626">
    <property type="entry name" value="Cytochrome c"/>
    <property type="match status" value="2"/>
</dbReference>
<dbReference type="InterPro" id="IPR036909">
    <property type="entry name" value="Cyt_c-like_dom_sf"/>
</dbReference>
<evidence type="ECO:0000256" key="4">
    <source>
        <dbReference type="PROSITE-ProRule" id="PRU00433"/>
    </source>
</evidence>
<evidence type="ECO:0000313" key="9">
    <source>
        <dbReference type="Proteomes" id="UP000316598"/>
    </source>
</evidence>
<evidence type="ECO:0000256" key="6">
    <source>
        <dbReference type="SAM" id="SignalP"/>
    </source>
</evidence>
<feature type="region of interest" description="Disordered" evidence="5">
    <location>
        <begin position="418"/>
        <end position="437"/>
    </location>
</feature>
<dbReference type="InterPro" id="IPR029063">
    <property type="entry name" value="SAM-dependent_MTases_sf"/>
</dbReference>
<dbReference type="GO" id="GO:0032259">
    <property type="term" value="P:methylation"/>
    <property type="evidence" value="ECO:0007669"/>
    <property type="project" value="UniProtKB-KW"/>
</dbReference>
<gene>
    <name evidence="8" type="primary">ycgJ_2</name>
    <name evidence="8" type="ORF">Pla22_44950</name>
</gene>
<dbReference type="EMBL" id="SJPI01000003">
    <property type="protein sequence ID" value="TWT49301.1"/>
    <property type="molecule type" value="Genomic_DNA"/>
</dbReference>
<keyword evidence="2 4" id="KW-0479">Metal-binding</keyword>
<keyword evidence="1 4" id="KW-0349">Heme</keyword>
<comment type="caution">
    <text evidence="8">The sequence shown here is derived from an EMBL/GenBank/DDBJ whole genome shotgun (WGS) entry which is preliminary data.</text>
</comment>
<keyword evidence="6" id="KW-0732">Signal</keyword>
<dbReference type="SUPFAM" id="SSF53335">
    <property type="entry name" value="S-adenosyl-L-methionine-dependent methyltransferases"/>
    <property type="match status" value="1"/>
</dbReference>
<dbReference type="PANTHER" id="PTHR35008:SF4">
    <property type="entry name" value="BLL4482 PROTEIN"/>
    <property type="match status" value="1"/>
</dbReference>
<dbReference type="Pfam" id="PF08241">
    <property type="entry name" value="Methyltransf_11"/>
    <property type="match status" value="1"/>
</dbReference>
<dbReference type="Gene3D" id="1.10.760.10">
    <property type="entry name" value="Cytochrome c-like domain"/>
    <property type="match status" value="2"/>
</dbReference>
<keyword evidence="8" id="KW-0489">Methyltransferase</keyword>
<feature type="domain" description="Cytochrome c" evidence="7">
    <location>
        <begin position="399"/>
        <end position="478"/>
    </location>
</feature>